<evidence type="ECO:0000256" key="5">
    <source>
        <dbReference type="ARBA" id="ARBA00023017"/>
    </source>
</evidence>
<keyword evidence="6 8" id="KW-0175">Coiled coil</keyword>
<dbReference type="PROSITE" id="PS50245">
    <property type="entry name" value="CAP_GLY_2"/>
    <property type="match status" value="1"/>
</dbReference>
<dbReference type="OrthoDB" id="2130750at2759"/>
<proteinExistence type="inferred from homology"/>
<sequence length="1443" mass="161253">MASKLINIKQGDRVAVAAGEGTAAYVGTTEFSNGVWIGIVLDEPNGKNDGSVNGKRYFMCKSGCGVFVRPSQVTLVTGSKSTTRPISSSKPPQTPQAAIRSIGNANPSTSTRPGLQPAKPTHLTASQAPRSGRLSNVISPNPTQSSPNARGVSISSRSPLVKTASARTSSLNVNRTSTLSALSKYPQSGPSSPLLSRVNSSSTASSKAGITGTTMKTTTSVSTPIATRRQSSGVSASTRRAVPSSAKQSSFKLDPPIKPPPSITTSRVTSQALSRVTSHETSTSLFEEDPLDAVDSDDDNNVDDENYGSIDDPDATPSKKNRKPRIEQPSSSELITAPDLDVSPVLATTIPNLSVIEDHFSLNSTRSPKENRTPSRPLPDSTHSGSPYPNTVSSRTYEELMTKYKLMESRRNEDRDKIRELEKVKEDTEDWNNVVKPKLQAKLNECTEEIKALKKLNKELEASQQEAENRLADFSDEVELATLDKEMAEERLDQTEVLMVTMKEELENLKVELSALKEIQDRIENGDTNDSDQTSTLKMIQLEKQNNRLKEALARMRDLSHEADLASRKKISDLEQELDLSAELQGEYSVLMNELSIAEAQIEELKQQLDDSMGAEDMLEQLTERNLTLNEKIDDMKMIIEDLEALKELADELEENHVETEKQMQEEIDFKDLQLRDQRKRNESLEESVADYENTILQFRELVLSLQTDLEAMRERQQIQQDESQTLASQTQAMLNLNMKLQNSSIKGQVKAIDLELRKLESTQAVLQCTIMKPYLLPAYFEADHDSVESLMFFTRLAAKAELVSSVIENTNNISESLTTSVTEIVVIACETRSKLVRLSALASRFAAFMKFCPPESFIKMGGVYQELMSVEKKMDIFIDACRKEELKEAEVSREVERFIPQMRHLAELYLSDTEYDVAELQCGDIQTLDVDLDSILACIGFTKQTIATIEKDGQTDVDDYLSDILFRPLQNLIHQARTAKVISKKLLRRLQDLMKQSSSLNPNHSNAMAVLKDNTYDLANVSSRSKSDEKFAYFQLADLVGRYCSGLRSSKETFSLETYNDIIQEATGDVVKHTSRPLEEFFTLLSHLARDLGITLGVAQDPDHVAKNFFEHPWIARVSEMRSSAAINVDAELKVSKLNEEIRELVKDARAKDHTLQESQVKIQIMEKRMEAVKKQAEAMTELESSLKTALTRSKEYEDLSDSLRTENEKMAEETKQLKVKAAAAGVDANKAATQSSVNSPKNQGGLLSGQDFYVPYEGNLETTQLVEQIESLRGATRFLRAENFYLKSQGLLKQLNTLPSYSVLPPAFPPVLEGDSDPGSTEPKSDADPSSPFDSNYRPNMTRAEQLRKMTSESKRLYKEALTISAHPRVVDLTQVKRRNVTTANLETSGEDSQSESRPKTGRVWQLKERLPQVQFDRRKEEVERLRKKIEAFKERTRELC</sequence>
<evidence type="ECO:0000313" key="12">
    <source>
        <dbReference type="Proteomes" id="UP000001072"/>
    </source>
</evidence>
<dbReference type="RefSeq" id="XP_007411132.1">
    <property type="nucleotide sequence ID" value="XM_007411070.1"/>
</dbReference>
<dbReference type="Pfam" id="PF12455">
    <property type="entry name" value="Dynactin"/>
    <property type="match status" value="1"/>
</dbReference>
<feature type="compositionally biased region" description="Acidic residues" evidence="9">
    <location>
        <begin position="286"/>
        <end position="314"/>
    </location>
</feature>
<dbReference type="SUPFAM" id="SSF74924">
    <property type="entry name" value="Cap-Gly domain"/>
    <property type="match status" value="1"/>
</dbReference>
<feature type="region of interest" description="Disordered" evidence="9">
    <location>
        <begin position="1384"/>
        <end position="1407"/>
    </location>
</feature>
<dbReference type="InParanoid" id="F4RPZ8"/>
<evidence type="ECO:0000256" key="2">
    <source>
        <dbReference type="ARBA" id="ARBA00011010"/>
    </source>
</evidence>
<evidence type="ECO:0000256" key="8">
    <source>
        <dbReference type="SAM" id="Coils"/>
    </source>
</evidence>
<organism evidence="12">
    <name type="scientific">Melampsora larici-populina (strain 98AG31 / pathotype 3-4-7)</name>
    <name type="common">Poplar leaf rust fungus</name>
    <dbReference type="NCBI Taxonomy" id="747676"/>
    <lineage>
        <taxon>Eukaryota</taxon>
        <taxon>Fungi</taxon>
        <taxon>Dikarya</taxon>
        <taxon>Basidiomycota</taxon>
        <taxon>Pucciniomycotina</taxon>
        <taxon>Pucciniomycetes</taxon>
        <taxon>Pucciniales</taxon>
        <taxon>Melampsoraceae</taxon>
        <taxon>Melampsora</taxon>
    </lineage>
</organism>
<feature type="region of interest" description="Disordered" evidence="9">
    <location>
        <begin position="77"/>
        <end position="337"/>
    </location>
</feature>
<evidence type="ECO:0000256" key="9">
    <source>
        <dbReference type="SAM" id="MobiDB-lite"/>
    </source>
</evidence>
<gene>
    <name evidence="11" type="ORF">MELLADRAFT_116786</name>
</gene>
<dbReference type="SMART" id="SM01052">
    <property type="entry name" value="CAP_GLY"/>
    <property type="match status" value="1"/>
</dbReference>
<dbReference type="KEGG" id="mlr:MELLADRAFT_116786"/>
<dbReference type="Proteomes" id="UP000001072">
    <property type="component" value="Unassembled WGS sequence"/>
</dbReference>
<dbReference type="VEuPathDB" id="FungiDB:MELLADRAFT_116786"/>
<feature type="coiled-coil region" evidence="8">
    <location>
        <begin position="1129"/>
        <end position="1222"/>
    </location>
</feature>
<dbReference type="Gene3D" id="2.30.30.190">
    <property type="entry name" value="CAP Gly-rich-like domain"/>
    <property type="match status" value="1"/>
</dbReference>
<keyword evidence="7" id="KW-0206">Cytoskeleton</keyword>
<feature type="compositionally biased region" description="Polar residues" evidence="9">
    <location>
        <begin position="123"/>
        <end position="158"/>
    </location>
</feature>
<dbReference type="HOGENOM" id="CLU_002523_2_0_1"/>
<dbReference type="Pfam" id="PF01302">
    <property type="entry name" value="CAP_GLY"/>
    <property type="match status" value="1"/>
</dbReference>
<feature type="compositionally biased region" description="Low complexity" evidence="9">
    <location>
        <begin position="190"/>
        <end position="202"/>
    </location>
</feature>
<dbReference type="InterPro" id="IPR036859">
    <property type="entry name" value="CAP-Gly_dom_sf"/>
</dbReference>
<comment type="subcellular location">
    <subcellularLocation>
        <location evidence="1">Cytoplasm</location>
        <location evidence="1">Cytoskeleton</location>
    </subcellularLocation>
</comment>
<feature type="compositionally biased region" description="Polar residues" evidence="9">
    <location>
        <begin position="224"/>
        <end position="238"/>
    </location>
</feature>
<feature type="compositionally biased region" description="Polar residues" evidence="9">
    <location>
        <begin position="381"/>
        <end position="394"/>
    </location>
</feature>
<accession>F4RPZ8</accession>
<evidence type="ECO:0000259" key="10">
    <source>
        <dbReference type="PROSITE" id="PS50245"/>
    </source>
</evidence>
<dbReference type="PANTHER" id="PTHR18916">
    <property type="entry name" value="DYNACTIN 1-RELATED MICROTUBULE-BINDING"/>
    <property type="match status" value="1"/>
</dbReference>
<feature type="region of interest" description="Disordered" evidence="9">
    <location>
        <begin position="1311"/>
        <end position="1342"/>
    </location>
</feature>
<feature type="compositionally biased region" description="Polar residues" evidence="9">
    <location>
        <begin position="77"/>
        <end position="91"/>
    </location>
</feature>
<name>F4RPZ8_MELLP</name>
<dbReference type="GO" id="GO:0030286">
    <property type="term" value="C:dynein complex"/>
    <property type="evidence" value="ECO:0007669"/>
    <property type="project" value="UniProtKB-KW"/>
</dbReference>
<dbReference type="EMBL" id="GL883112">
    <property type="protein sequence ID" value="EGG05643.1"/>
    <property type="molecule type" value="Genomic_DNA"/>
</dbReference>
<feature type="compositionally biased region" description="Low complexity" evidence="9">
    <location>
        <begin position="211"/>
        <end position="223"/>
    </location>
</feature>
<evidence type="ECO:0000313" key="11">
    <source>
        <dbReference type="EMBL" id="EGG05643.1"/>
    </source>
</evidence>
<evidence type="ECO:0000256" key="7">
    <source>
        <dbReference type="ARBA" id="ARBA00023212"/>
    </source>
</evidence>
<keyword evidence="12" id="KW-1185">Reference proteome</keyword>
<dbReference type="STRING" id="747676.F4RPZ8"/>
<dbReference type="eggNOG" id="KOG0971">
    <property type="taxonomic scope" value="Eukaryota"/>
</dbReference>
<comment type="similarity">
    <text evidence="2">Belongs to the dynactin 150 kDa subunit family.</text>
</comment>
<dbReference type="GeneID" id="18925887"/>
<feature type="region of interest" description="Disordered" evidence="9">
    <location>
        <begin position="361"/>
        <end position="394"/>
    </location>
</feature>
<feature type="compositionally biased region" description="Polar residues" evidence="9">
    <location>
        <begin position="103"/>
        <end position="113"/>
    </location>
</feature>
<feature type="coiled-coil region" evidence="8">
    <location>
        <begin position="404"/>
        <end position="702"/>
    </location>
</feature>
<keyword evidence="3" id="KW-0963">Cytoplasm</keyword>
<dbReference type="PROSITE" id="PS00845">
    <property type="entry name" value="CAP_GLY_1"/>
    <property type="match status" value="1"/>
</dbReference>
<protein>
    <recommendedName>
        <fullName evidence="10">CAP-Gly domain-containing protein</fullName>
    </recommendedName>
</protein>
<feature type="compositionally biased region" description="Polar residues" evidence="9">
    <location>
        <begin position="165"/>
        <end position="189"/>
    </location>
</feature>
<reference evidence="12" key="1">
    <citation type="journal article" date="2011" name="Proc. Natl. Acad. Sci. U.S.A.">
        <title>Obligate biotrophy features unraveled by the genomic analysis of rust fungi.</title>
        <authorList>
            <person name="Duplessis S."/>
            <person name="Cuomo C.A."/>
            <person name="Lin Y.-C."/>
            <person name="Aerts A."/>
            <person name="Tisserant E."/>
            <person name="Veneault-Fourrey C."/>
            <person name="Joly D.L."/>
            <person name="Hacquard S."/>
            <person name="Amselem J."/>
            <person name="Cantarel B.L."/>
            <person name="Chiu R."/>
            <person name="Coutinho P.M."/>
            <person name="Feau N."/>
            <person name="Field M."/>
            <person name="Frey P."/>
            <person name="Gelhaye E."/>
            <person name="Goldberg J."/>
            <person name="Grabherr M.G."/>
            <person name="Kodira C.D."/>
            <person name="Kohler A."/>
            <person name="Kuees U."/>
            <person name="Lindquist E.A."/>
            <person name="Lucas S.M."/>
            <person name="Mago R."/>
            <person name="Mauceli E."/>
            <person name="Morin E."/>
            <person name="Murat C."/>
            <person name="Pangilinan J.L."/>
            <person name="Park R."/>
            <person name="Pearson M."/>
            <person name="Quesneville H."/>
            <person name="Rouhier N."/>
            <person name="Sakthikumar S."/>
            <person name="Salamov A.A."/>
            <person name="Schmutz J."/>
            <person name="Selles B."/>
            <person name="Shapiro H."/>
            <person name="Tanguay P."/>
            <person name="Tuskan G.A."/>
            <person name="Henrissat B."/>
            <person name="Van de Peer Y."/>
            <person name="Rouze P."/>
            <person name="Ellis J.G."/>
            <person name="Dodds P.N."/>
            <person name="Schein J.E."/>
            <person name="Zhong S."/>
            <person name="Hamelin R.C."/>
            <person name="Grigoriev I.V."/>
            <person name="Szabo L.J."/>
            <person name="Martin F."/>
        </authorList>
    </citation>
    <scope>NUCLEOTIDE SEQUENCE [LARGE SCALE GENOMIC DNA]</scope>
    <source>
        <strain evidence="12">98AG31 / pathotype 3-4-7</strain>
    </source>
</reference>
<dbReference type="InterPro" id="IPR000938">
    <property type="entry name" value="CAP-Gly_domain"/>
</dbReference>
<keyword evidence="5" id="KW-0243">Dynein</keyword>
<feature type="domain" description="CAP-Gly" evidence="10">
    <location>
        <begin position="27"/>
        <end position="69"/>
    </location>
</feature>
<feature type="compositionally biased region" description="Polar residues" evidence="9">
    <location>
        <begin position="267"/>
        <end position="285"/>
    </location>
</feature>
<keyword evidence="4" id="KW-0493">Microtubule</keyword>
<evidence type="ECO:0000256" key="1">
    <source>
        <dbReference type="ARBA" id="ARBA00004245"/>
    </source>
</evidence>
<evidence type="ECO:0000256" key="6">
    <source>
        <dbReference type="ARBA" id="ARBA00023054"/>
    </source>
</evidence>
<evidence type="ECO:0000256" key="4">
    <source>
        <dbReference type="ARBA" id="ARBA00022701"/>
    </source>
</evidence>
<evidence type="ECO:0000256" key="3">
    <source>
        <dbReference type="ARBA" id="ARBA00022490"/>
    </source>
</evidence>
<dbReference type="InterPro" id="IPR022157">
    <property type="entry name" value="Dynactin"/>
</dbReference>
<dbReference type="GO" id="GO:0005874">
    <property type="term" value="C:microtubule"/>
    <property type="evidence" value="ECO:0007669"/>
    <property type="project" value="UniProtKB-KW"/>
</dbReference>